<dbReference type="AlphaFoldDB" id="A0A397SMX9"/>
<dbReference type="EMBL" id="QKYT01000304">
    <property type="protein sequence ID" value="RIA87550.1"/>
    <property type="molecule type" value="Genomic_DNA"/>
</dbReference>
<dbReference type="Proteomes" id="UP000265703">
    <property type="component" value="Unassembled WGS sequence"/>
</dbReference>
<dbReference type="Gene3D" id="3.30.420.40">
    <property type="match status" value="3"/>
</dbReference>
<accession>A0A397SMX9</accession>
<keyword evidence="2" id="KW-1185">Reference proteome</keyword>
<protein>
    <recommendedName>
        <fullName evidence="3">Actin-like ATPase domain-containing protein</fullName>
    </recommendedName>
</protein>
<dbReference type="OrthoDB" id="2963168at2759"/>
<dbReference type="PANTHER" id="PTHR14187">
    <property type="entry name" value="ALPHA KINASE/ELONGATION FACTOR 2 KINASE"/>
    <property type="match status" value="1"/>
</dbReference>
<name>A0A397SMX9_9GLOM</name>
<dbReference type="InterPro" id="IPR043129">
    <property type="entry name" value="ATPase_NBD"/>
</dbReference>
<dbReference type="PANTHER" id="PTHR14187:SF5">
    <property type="entry name" value="HEAT SHOCK 70 KDA PROTEIN 12A"/>
    <property type="match status" value="1"/>
</dbReference>
<dbReference type="SUPFAM" id="SSF53067">
    <property type="entry name" value="Actin-like ATPase domain"/>
    <property type="match status" value="2"/>
</dbReference>
<evidence type="ECO:0000313" key="2">
    <source>
        <dbReference type="Proteomes" id="UP000265703"/>
    </source>
</evidence>
<evidence type="ECO:0000313" key="1">
    <source>
        <dbReference type="EMBL" id="RIA87550.1"/>
    </source>
</evidence>
<dbReference type="Gene3D" id="3.90.640.10">
    <property type="entry name" value="Actin, Chain A, domain 4"/>
    <property type="match status" value="1"/>
</dbReference>
<reference evidence="1 2" key="1">
    <citation type="submission" date="2018-06" db="EMBL/GenBank/DDBJ databases">
        <title>Comparative genomics reveals the genomic features of Rhizophagus irregularis, R. cerebriforme, R. diaphanum and Gigaspora rosea, and their symbiotic lifestyle signature.</title>
        <authorList>
            <person name="Morin E."/>
            <person name="San Clemente H."/>
            <person name="Chen E.C.H."/>
            <person name="De La Providencia I."/>
            <person name="Hainaut M."/>
            <person name="Kuo A."/>
            <person name="Kohler A."/>
            <person name="Murat C."/>
            <person name="Tang N."/>
            <person name="Roy S."/>
            <person name="Loubradou J."/>
            <person name="Henrissat B."/>
            <person name="Grigoriev I.V."/>
            <person name="Corradi N."/>
            <person name="Roux C."/>
            <person name="Martin F.M."/>
        </authorList>
    </citation>
    <scope>NUCLEOTIDE SEQUENCE [LARGE SCALE GENOMIC DNA]</scope>
    <source>
        <strain evidence="1 2">DAOM 227022</strain>
    </source>
</reference>
<evidence type="ECO:0008006" key="3">
    <source>
        <dbReference type="Google" id="ProtNLM"/>
    </source>
</evidence>
<gene>
    <name evidence="1" type="ORF">C1645_877992</name>
</gene>
<dbReference type="STRING" id="658196.A0A397SMX9"/>
<comment type="caution">
    <text evidence="1">The sequence shown here is derived from an EMBL/GenBank/DDBJ whole genome shotgun (WGS) entry which is preliminary data.</text>
</comment>
<proteinExistence type="predicted"/>
<sequence>MSRRLKNFFEDTRNNTIRSLKNENLKIPEDNKPSSKEKKENNIRVVVGLDFGTTFSGFAYCHVNENKNICSNESWHGEVGDLPDKFKRKLPIDYKKAITDYLKEIGKVIKETVATRWPKIDYFGNVLLVITVPAEFSEKSKAIMRTCAFDAELINEKCSTNLQFITEPEAAAVYCMDNLKGQNLTQPGNLTTRKLLNDEQLGEITERAGDFCGSTFIDAGFIDYLRRKLGDEPIDLLRDNNYGQMQYLIQQFCKFEDDEWVIEIDFESMKSIFEPVIQTILCLIKAQLDNIKETCSAMFLVGGFSESKYLQKRIHEEFSHRVETISVPTQPMAAIARGAAIYGLSIKSDDLNNLDDNMKCVISSRVLKYTYGIKYAPEWKNGDPTNRKILNGRILKFDCLAKRGTKVNINQEVTRTYKPTDHNQTRGIISIYYTQEYEGEYCDDPGMNHLGNLLVDLPGAGLDRSITFGMVFGKMEIIATSRDEQTGKSYKATFKFNLDD</sequence>
<organism evidence="1 2">
    <name type="scientific">Glomus cerebriforme</name>
    <dbReference type="NCBI Taxonomy" id="658196"/>
    <lineage>
        <taxon>Eukaryota</taxon>
        <taxon>Fungi</taxon>
        <taxon>Fungi incertae sedis</taxon>
        <taxon>Mucoromycota</taxon>
        <taxon>Glomeromycotina</taxon>
        <taxon>Glomeromycetes</taxon>
        <taxon>Glomerales</taxon>
        <taxon>Glomeraceae</taxon>
        <taxon>Glomus</taxon>
    </lineage>
</organism>